<keyword evidence="7" id="KW-1185">Reference proteome</keyword>
<reference evidence="6 7" key="1">
    <citation type="journal article" date="2018" name="Nat. Ecol. Evol.">
        <title>Pezizomycetes genomes reveal the molecular basis of ectomycorrhizal truffle lifestyle.</title>
        <authorList>
            <person name="Murat C."/>
            <person name="Payen T."/>
            <person name="Noel B."/>
            <person name="Kuo A."/>
            <person name="Morin E."/>
            <person name="Chen J."/>
            <person name="Kohler A."/>
            <person name="Krizsan K."/>
            <person name="Balestrini R."/>
            <person name="Da Silva C."/>
            <person name="Montanini B."/>
            <person name="Hainaut M."/>
            <person name="Levati E."/>
            <person name="Barry K.W."/>
            <person name="Belfiori B."/>
            <person name="Cichocki N."/>
            <person name="Clum A."/>
            <person name="Dockter R.B."/>
            <person name="Fauchery L."/>
            <person name="Guy J."/>
            <person name="Iotti M."/>
            <person name="Le Tacon F."/>
            <person name="Lindquist E.A."/>
            <person name="Lipzen A."/>
            <person name="Malagnac F."/>
            <person name="Mello A."/>
            <person name="Molinier V."/>
            <person name="Miyauchi S."/>
            <person name="Poulain J."/>
            <person name="Riccioni C."/>
            <person name="Rubini A."/>
            <person name="Sitrit Y."/>
            <person name="Splivallo R."/>
            <person name="Traeger S."/>
            <person name="Wang M."/>
            <person name="Zifcakova L."/>
            <person name="Wipf D."/>
            <person name="Zambonelli A."/>
            <person name="Paolocci F."/>
            <person name="Nowrousian M."/>
            <person name="Ottonello S."/>
            <person name="Baldrian P."/>
            <person name="Spatafora J.W."/>
            <person name="Henrissat B."/>
            <person name="Nagy L.G."/>
            <person name="Aury J.M."/>
            <person name="Wincker P."/>
            <person name="Grigoriev I.V."/>
            <person name="Bonfante P."/>
            <person name="Martin F.M."/>
        </authorList>
    </citation>
    <scope>NUCLEOTIDE SEQUENCE [LARGE SCALE GENOMIC DNA]</scope>
    <source>
        <strain evidence="6 7">CCBAS932</strain>
    </source>
</reference>
<keyword evidence="4" id="KW-0862">Zinc</keyword>
<keyword evidence="5" id="KW-0539">Nucleus</keyword>
<dbReference type="GO" id="GO:0008270">
    <property type="term" value="F:zinc ion binding"/>
    <property type="evidence" value="ECO:0007669"/>
    <property type="project" value="UniProtKB-KW"/>
</dbReference>
<evidence type="ECO:0000256" key="5">
    <source>
        <dbReference type="ARBA" id="ARBA00023242"/>
    </source>
</evidence>
<evidence type="ECO:0000256" key="4">
    <source>
        <dbReference type="ARBA" id="ARBA00022833"/>
    </source>
</evidence>
<name>A0A3N4KCA3_9PEZI</name>
<keyword evidence="2" id="KW-0479">Metal-binding</keyword>
<dbReference type="InterPro" id="IPR052035">
    <property type="entry name" value="ZnF_BED_domain_contain"/>
</dbReference>
<evidence type="ECO:0000256" key="2">
    <source>
        <dbReference type="ARBA" id="ARBA00022723"/>
    </source>
</evidence>
<gene>
    <name evidence="6" type="ORF">P167DRAFT_596939</name>
</gene>
<dbReference type="OrthoDB" id="4750193at2759"/>
<comment type="subcellular location">
    <subcellularLocation>
        <location evidence="1">Nucleus</location>
    </subcellularLocation>
</comment>
<dbReference type="PANTHER" id="PTHR46481">
    <property type="entry name" value="ZINC FINGER BED DOMAIN-CONTAINING PROTEIN 4"/>
    <property type="match status" value="1"/>
</dbReference>
<dbReference type="GO" id="GO:0005634">
    <property type="term" value="C:nucleus"/>
    <property type="evidence" value="ECO:0007669"/>
    <property type="project" value="UniProtKB-SubCell"/>
</dbReference>
<evidence type="ECO:0000256" key="3">
    <source>
        <dbReference type="ARBA" id="ARBA00022771"/>
    </source>
</evidence>
<protein>
    <submittedName>
        <fullName evidence="6">Uncharacterized protein</fullName>
    </submittedName>
</protein>
<organism evidence="6 7">
    <name type="scientific">Morchella conica CCBAS932</name>
    <dbReference type="NCBI Taxonomy" id="1392247"/>
    <lineage>
        <taxon>Eukaryota</taxon>
        <taxon>Fungi</taxon>
        <taxon>Dikarya</taxon>
        <taxon>Ascomycota</taxon>
        <taxon>Pezizomycotina</taxon>
        <taxon>Pezizomycetes</taxon>
        <taxon>Pezizales</taxon>
        <taxon>Morchellaceae</taxon>
        <taxon>Morchella</taxon>
    </lineage>
</organism>
<evidence type="ECO:0000256" key="1">
    <source>
        <dbReference type="ARBA" id="ARBA00004123"/>
    </source>
</evidence>
<dbReference type="Proteomes" id="UP000277580">
    <property type="component" value="Unassembled WGS sequence"/>
</dbReference>
<accession>A0A3N4KCA3</accession>
<dbReference type="InParanoid" id="A0A3N4KCA3"/>
<proteinExistence type="predicted"/>
<dbReference type="PANTHER" id="PTHR46481:SF10">
    <property type="entry name" value="ZINC FINGER BED DOMAIN-CONTAINING PROTEIN 39"/>
    <property type="match status" value="1"/>
</dbReference>
<dbReference type="AlphaFoldDB" id="A0A3N4KCA3"/>
<evidence type="ECO:0000313" key="7">
    <source>
        <dbReference type="Proteomes" id="UP000277580"/>
    </source>
</evidence>
<sequence length="89" mass="10214">YRRLLAEFIVDTNSPFSILESKSFRSLLQYCNSQTVSVSSNTLRRDIQKMHDQLLSDIKSRLQRHVGSGGNVNLTLDAWTLSNKYHTLV</sequence>
<keyword evidence="3" id="KW-0863">Zinc-finger</keyword>
<dbReference type="EMBL" id="ML119168">
    <property type="protein sequence ID" value="RPB08133.1"/>
    <property type="molecule type" value="Genomic_DNA"/>
</dbReference>
<feature type="non-terminal residue" evidence="6">
    <location>
        <position position="1"/>
    </location>
</feature>
<evidence type="ECO:0000313" key="6">
    <source>
        <dbReference type="EMBL" id="RPB08133.1"/>
    </source>
</evidence>